<reference evidence="3" key="2">
    <citation type="submission" date="2015-01" db="EMBL/GenBank/DDBJ databases">
        <title>Evolutionary Origins and Diversification of the Mycorrhizal Mutualists.</title>
        <authorList>
            <consortium name="DOE Joint Genome Institute"/>
            <consortium name="Mycorrhizal Genomics Consortium"/>
            <person name="Kohler A."/>
            <person name="Kuo A."/>
            <person name="Nagy L.G."/>
            <person name="Floudas D."/>
            <person name="Copeland A."/>
            <person name="Barry K.W."/>
            <person name="Cichocki N."/>
            <person name="Veneault-Fourrey C."/>
            <person name="LaButti K."/>
            <person name="Lindquist E.A."/>
            <person name="Lipzen A."/>
            <person name="Lundell T."/>
            <person name="Morin E."/>
            <person name="Murat C."/>
            <person name="Riley R."/>
            <person name="Ohm R."/>
            <person name="Sun H."/>
            <person name="Tunlid A."/>
            <person name="Henrissat B."/>
            <person name="Grigoriev I.V."/>
            <person name="Hibbett D.S."/>
            <person name="Martin F."/>
        </authorList>
    </citation>
    <scope>NUCLEOTIDE SEQUENCE [LARGE SCALE GENOMIC DNA]</scope>
    <source>
        <strain evidence="3">Marx 270</strain>
    </source>
</reference>
<dbReference type="AlphaFoldDB" id="A0A0C3ISJ9"/>
<evidence type="ECO:0000313" key="2">
    <source>
        <dbReference type="EMBL" id="KIN99857.1"/>
    </source>
</evidence>
<keyword evidence="3" id="KW-1185">Reference proteome</keyword>
<dbReference type="EMBL" id="KN832001">
    <property type="protein sequence ID" value="KIN99857.1"/>
    <property type="molecule type" value="Genomic_DNA"/>
</dbReference>
<dbReference type="Proteomes" id="UP000054217">
    <property type="component" value="Unassembled WGS sequence"/>
</dbReference>
<name>A0A0C3ISJ9_PISTI</name>
<proteinExistence type="predicted"/>
<organism evidence="2 3">
    <name type="scientific">Pisolithus tinctorius Marx 270</name>
    <dbReference type="NCBI Taxonomy" id="870435"/>
    <lineage>
        <taxon>Eukaryota</taxon>
        <taxon>Fungi</taxon>
        <taxon>Dikarya</taxon>
        <taxon>Basidiomycota</taxon>
        <taxon>Agaricomycotina</taxon>
        <taxon>Agaricomycetes</taxon>
        <taxon>Agaricomycetidae</taxon>
        <taxon>Boletales</taxon>
        <taxon>Sclerodermatineae</taxon>
        <taxon>Pisolithaceae</taxon>
        <taxon>Pisolithus</taxon>
    </lineage>
</organism>
<feature type="region of interest" description="Disordered" evidence="1">
    <location>
        <begin position="1"/>
        <end position="20"/>
    </location>
</feature>
<dbReference type="InParanoid" id="A0A0C3ISJ9"/>
<evidence type="ECO:0000313" key="3">
    <source>
        <dbReference type="Proteomes" id="UP000054217"/>
    </source>
</evidence>
<reference evidence="2 3" key="1">
    <citation type="submission" date="2014-04" db="EMBL/GenBank/DDBJ databases">
        <authorList>
            <consortium name="DOE Joint Genome Institute"/>
            <person name="Kuo A."/>
            <person name="Kohler A."/>
            <person name="Costa M.D."/>
            <person name="Nagy L.G."/>
            <person name="Floudas D."/>
            <person name="Copeland A."/>
            <person name="Barry K.W."/>
            <person name="Cichocki N."/>
            <person name="Veneault-Fourrey C."/>
            <person name="LaButti K."/>
            <person name="Lindquist E.A."/>
            <person name="Lipzen A."/>
            <person name="Lundell T."/>
            <person name="Morin E."/>
            <person name="Murat C."/>
            <person name="Sun H."/>
            <person name="Tunlid A."/>
            <person name="Henrissat B."/>
            <person name="Grigoriev I.V."/>
            <person name="Hibbett D.S."/>
            <person name="Martin F."/>
            <person name="Nordberg H.P."/>
            <person name="Cantor M.N."/>
            <person name="Hua S.X."/>
        </authorList>
    </citation>
    <scope>NUCLEOTIDE SEQUENCE [LARGE SCALE GENOMIC DNA]</scope>
    <source>
        <strain evidence="2 3">Marx 270</strain>
    </source>
</reference>
<gene>
    <name evidence="2" type="ORF">M404DRAFT_779166</name>
</gene>
<sequence length="57" mass="6552">MKEQSGALLTSRPNMPAGPLMAGSRLDRSLWLSVLRIIIDGFRRIWCSTRTQFWVCQ</sequence>
<accession>A0A0C3ISJ9</accession>
<evidence type="ECO:0000256" key="1">
    <source>
        <dbReference type="SAM" id="MobiDB-lite"/>
    </source>
</evidence>
<protein>
    <submittedName>
        <fullName evidence="2">Uncharacterized protein</fullName>
    </submittedName>
</protein>
<dbReference type="HOGENOM" id="CLU_2997444_0_0_1"/>